<sequence length="184" mass="21654">MTKPDMIRKLEQGEELWTQRIFPSYSYLEEDGKTEDVLVKFKEYQDRHSRPLIFINHKKLIKERSNIYGKTLTLGKNHISKTILCEYKPDGKVLKNISELVIRNISPIKEKFVDSTGWEKSLLNTKHEKIHPAVNLHKQTERVLSGKQELIQHQKVQAPEQPFDHNECEKSFLMKGMLFTHTRA</sequence>
<protein>
    <submittedName>
        <fullName evidence="1">ZNF382 isoform 8</fullName>
    </submittedName>
</protein>
<dbReference type="InterPro" id="IPR036236">
    <property type="entry name" value="Znf_C2H2_sf"/>
</dbReference>
<accession>A0A2J8R5W5</accession>
<proteinExistence type="predicted"/>
<reference evidence="1" key="1">
    <citation type="submission" date="2017-12" db="EMBL/GenBank/DDBJ databases">
        <title>High-resolution comparative analysis of great ape genomes.</title>
        <authorList>
            <person name="Pollen A."/>
            <person name="Hastie A."/>
            <person name="Hormozdiari F."/>
            <person name="Dougherty M."/>
            <person name="Liu R."/>
            <person name="Chaisson M."/>
            <person name="Hoppe E."/>
            <person name="Hill C."/>
            <person name="Pang A."/>
            <person name="Hillier L."/>
            <person name="Baker C."/>
            <person name="Armstrong J."/>
            <person name="Shendure J."/>
            <person name="Paten B."/>
            <person name="Wilson R."/>
            <person name="Chao H."/>
            <person name="Schneider V."/>
            <person name="Ventura M."/>
            <person name="Kronenberg Z."/>
            <person name="Murali S."/>
            <person name="Gordon D."/>
            <person name="Cantsilieris S."/>
            <person name="Munson K."/>
            <person name="Nelson B."/>
            <person name="Raja A."/>
            <person name="Underwood J."/>
            <person name="Diekhans M."/>
            <person name="Fiddes I."/>
            <person name="Haussler D."/>
            <person name="Eichler E."/>
        </authorList>
    </citation>
    <scope>NUCLEOTIDE SEQUENCE [LARGE SCALE GENOMIC DNA]</scope>
    <source>
        <strain evidence="1">Susie</strain>
    </source>
</reference>
<feature type="non-terminal residue" evidence="1">
    <location>
        <position position="184"/>
    </location>
</feature>
<dbReference type="AlphaFoldDB" id="A0A2J8R5W5"/>
<dbReference type="SUPFAM" id="SSF57667">
    <property type="entry name" value="beta-beta-alpha zinc fingers"/>
    <property type="match status" value="1"/>
</dbReference>
<evidence type="ECO:0000313" key="1">
    <source>
        <dbReference type="EMBL" id="PNJ03905.1"/>
    </source>
</evidence>
<organism evidence="1">
    <name type="scientific">Pongo abelii</name>
    <name type="common">Sumatran orangutan</name>
    <name type="synonym">Pongo pygmaeus abelii</name>
    <dbReference type="NCBI Taxonomy" id="9601"/>
    <lineage>
        <taxon>Eukaryota</taxon>
        <taxon>Metazoa</taxon>
        <taxon>Chordata</taxon>
        <taxon>Craniata</taxon>
        <taxon>Vertebrata</taxon>
        <taxon>Euteleostomi</taxon>
        <taxon>Mammalia</taxon>
        <taxon>Eutheria</taxon>
        <taxon>Euarchontoglires</taxon>
        <taxon>Primates</taxon>
        <taxon>Haplorrhini</taxon>
        <taxon>Catarrhini</taxon>
        <taxon>Hominidae</taxon>
        <taxon>Pongo</taxon>
    </lineage>
</organism>
<dbReference type="EMBL" id="NDHI03003748">
    <property type="protein sequence ID" value="PNJ03905.1"/>
    <property type="molecule type" value="Genomic_DNA"/>
</dbReference>
<comment type="caution">
    <text evidence="1">The sequence shown here is derived from an EMBL/GenBank/DDBJ whole genome shotgun (WGS) entry which is preliminary data.</text>
</comment>
<gene>
    <name evidence="1" type="ORF">CR201_G0053498</name>
</gene>
<name>A0A2J8R5W5_PONAB</name>